<dbReference type="Proteomes" id="UP000235145">
    <property type="component" value="Unassembled WGS sequence"/>
</dbReference>
<keyword evidence="3" id="KW-1185">Reference proteome</keyword>
<accession>A0A9R1XTN8</accession>
<protein>
    <submittedName>
        <fullName evidence="2">Uncharacterized protein</fullName>
    </submittedName>
</protein>
<dbReference type="EMBL" id="NBSK02000001">
    <property type="protein sequence ID" value="KAJ0225441.1"/>
    <property type="molecule type" value="Genomic_DNA"/>
</dbReference>
<gene>
    <name evidence="2" type="ORF">LSAT_V11C100013790</name>
</gene>
<proteinExistence type="predicted"/>
<reference evidence="2 3" key="1">
    <citation type="journal article" date="2017" name="Nat. Commun.">
        <title>Genome assembly with in vitro proximity ligation data and whole-genome triplication in lettuce.</title>
        <authorList>
            <person name="Reyes-Chin-Wo S."/>
            <person name="Wang Z."/>
            <person name="Yang X."/>
            <person name="Kozik A."/>
            <person name="Arikit S."/>
            <person name="Song C."/>
            <person name="Xia L."/>
            <person name="Froenicke L."/>
            <person name="Lavelle D.O."/>
            <person name="Truco M.J."/>
            <person name="Xia R."/>
            <person name="Zhu S."/>
            <person name="Xu C."/>
            <person name="Xu H."/>
            <person name="Xu X."/>
            <person name="Cox K."/>
            <person name="Korf I."/>
            <person name="Meyers B.C."/>
            <person name="Michelmore R.W."/>
        </authorList>
    </citation>
    <scope>NUCLEOTIDE SEQUENCE [LARGE SCALE GENOMIC DNA]</scope>
    <source>
        <strain evidence="3">cv. Salinas</strain>
        <tissue evidence="2">Seedlings</tissue>
    </source>
</reference>
<feature type="region of interest" description="Disordered" evidence="1">
    <location>
        <begin position="100"/>
        <end position="202"/>
    </location>
</feature>
<evidence type="ECO:0000313" key="3">
    <source>
        <dbReference type="Proteomes" id="UP000235145"/>
    </source>
</evidence>
<name>A0A9R1XTN8_LACSA</name>
<feature type="compositionally biased region" description="Acidic residues" evidence="1">
    <location>
        <begin position="110"/>
        <end position="188"/>
    </location>
</feature>
<evidence type="ECO:0000313" key="2">
    <source>
        <dbReference type="EMBL" id="KAJ0225441.1"/>
    </source>
</evidence>
<dbReference type="PANTHER" id="PTHR35711:SF10">
    <property type="match status" value="1"/>
</dbReference>
<dbReference type="PANTHER" id="PTHR35711">
    <property type="entry name" value="EXPRESSED PROTEIN"/>
    <property type="match status" value="1"/>
</dbReference>
<feature type="compositionally biased region" description="Basic residues" evidence="1">
    <location>
        <begin position="192"/>
        <end position="202"/>
    </location>
</feature>
<sequence length="202" mass="22321">MKSVCPTKTLGPLPESIYYSHLDYTFNHAAMETERLSYGGGGAHVAEAFSLMVQTVLVAEKSICWLLFLIGSIPNNDDALSNLLDAEKRFPLSDLNKVASPDAECKDASETEDDSDDDEDAAVGEDSDNDAEDSSGEDNDDEEADPDSDSDANDDGEDDDDDDDDEDDDDDDEDDDDEDEEEDEEEENQPPFKKKKGLRFRL</sequence>
<organism evidence="2 3">
    <name type="scientific">Lactuca sativa</name>
    <name type="common">Garden lettuce</name>
    <dbReference type="NCBI Taxonomy" id="4236"/>
    <lineage>
        <taxon>Eukaryota</taxon>
        <taxon>Viridiplantae</taxon>
        <taxon>Streptophyta</taxon>
        <taxon>Embryophyta</taxon>
        <taxon>Tracheophyta</taxon>
        <taxon>Spermatophyta</taxon>
        <taxon>Magnoliopsida</taxon>
        <taxon>eudicotyledons</taxon>
        <taxon>Gunneridae</taxon>
        <taxon>Pentapetalae</taxon>
        <taxon>asterids</taxon>
        <taxon>campanulids</taxon>
        <taxon>Asterales</taxon>
        <taxon>Asteraceae</taxon>
        <taxon>Cichorioideae</taxon>
        <taxon>Cichorieae</taxon>
        <taxon>Lactucinae</taxon>
        <taxon>Lactuca</taxon>
    </lineage>
</organism>
<dbReference type="AlphaFoldDB" id="A0A9R1XTN8"/>
<evidence type="ECO:0000256" key="1">
    <source>
        <dbReference type="SAM" id="MobiDB-lite"/>
    </source>
</evidence>
<comment type="caution">
    <text evidence="2">The sequence shown here is derived from an EMBL/GenBank/DDBJ whole genome shotgun (WGS) entry which is preliminary data.</text>
</comment>